<sequence length="51" mass="5625">MIPRRACVYVSRPGSSVVGFDCPKQEMACAPSRANLPLFFPRYLPPTTAPQ</sequence>
<evidence type="ECO:0000313" key="2">
    <source>
        <dbReference type="Proteomes" id="UP000076727"/>
    </source>
</evidence>
<dbReference type="AlphaFoldDB" id="A0A165PKP3"/>
<organism evidence="1 2">
    <name type="scientific">Daedalea quercina L-15889</name>
    <dbReference type="NCBI Taxonomy" id="1314783"/>
    <lineage>
        <taxon>Eukaryota</taxon>
        <taxon>Fungi</taxon>
        <taxon>Dikarya</taxon>
        <taxon>Basidiomycota</taxon>
        <taxon>Agaricomycotina</taxon>
        <taxon>Agaricomycetes</taxon>
        <taxon>Polyporales</taxon>
        <taxon>Fomitopsis</taxon>
    </lineage>
</organism>
<name>A0A165PKP3_9APHY</name>
<accession>A0A165PKP3</accession>
<dbReference type="Proteomes" id="UP000076727">
    <property type="component" value="Unassembled WGS sequence"/>
</dbReference>
<protein>
    <submittedName>
        <fullName evidence="1">Uncharacterized protein</fullName>
    </submittedName>
</protein>
<proteinExistence type="predicted"/>
<dbReference type="EMBL" id="KV429068">
    <property type="protein sequence ID" value="KZT68320.1"/>
    <property type="molecule type" value="Genomic_DNA"/>
</dbReference>
<gene>
    <name evidence="1" type="ORF">DAEQUDRAFT_728137</name>
</gene>
<reference evidence="1 2" key="1">
    <citation type="journal article" date="2016" name="Mol. Biol. Evol.">
        <title>Comparative Genomics of Early-Diverging Mushroom-Forming Fungi Provides Insights into the Origins of Lignocellulose Decay Capabilities.</title>
        <authorList>
            <person name="Nagy L.G."/>
            <person name="Riley R."/>
            <person name="Tritt A."/>
            <person name="Adam C."/>
            <person name="Daum C."/>
            <person name="Floudas D."/>
            <person name="Sun H."/>
            <person name="Yadav J.S."/>
            <person name="Pangilinan J."/>
            <person name="Larsson K.H."/>
            <person name="Matsuura K."/>
            <person name="Barry K."/>
            <person name="Labutti K."/>
            <person name="Kuo R."/>
            <person name="Ohm R.A."/>
            <person name="Bhattacharya S.S."/>
            <person name="Shirouzu T."/>
            <person name="Yoshinaga Y."/>
            <person name="Martin F.M."/>
            <person name="Grigoriev I.V."/>
            <person name="Hibbett D.S."/>
        </authorList>
    </citation>
    <scope>NUCLEOTIDE SEQUENCE [LARGE SCALE GENOMIC DNA]</scope>
    <source>
        <strain evidence="1 2">L-15889</strain>
    </source>
</reference>
<keyword evidence="2" id="KW-1185">Reference proteome</keyword>
<evidence type="ECO:0000313" key="1">
    <source>
        <dbReference type="EMBL" id="KZT68320.1"/>
    </source>
</evidence>